<organism evidence="1 2">
    <name type="scientific">Brumimicrobium aurantiacum</name>
    <dbReference type="NCBI Taxonomy" id="1737063"/>
    <lineage>
        <taxon>Bacteria</taxon>
        <taxon>Pseudomonadati</taxon>
        <taxon>Bacteroidota</taxon>
        <taxon>Flavobacteriia</taxon>
        <taxon>Flavobacteriales</taxon>
        <taxon>Crocinitomicaceae</taxon>
        <taxon>Brumimicrobium</taxon>
    </lineage>
</organism>
<keyword evidence="2" id="KW-1185">Reference proteome</keyword>
<gene>
    <name evidence="1" type="ORF">DXU93_13695</name>
</gene>
<dbReference type="Pfam" id="PF03966">
    <property type="entry name" value="Trm112p"/>
    <property type="match status" value="1"/>
</dbReference>
<dbReference type="OrthoDB" id="678493at2"/>
<dbReference type="AlphaFoldDB" id="A0A3E1EUU6"/>
<reference evidence="1 2" key="1">
    <citation type="submission" date="2018-08" db="EMBL/GenBank/DDBJ databases">
        <title>The draft genome squence of Brumimicrobium sp. N62.</title>
        <authorList>
            <person name="Du Z.-J."/>
            <person name="Luo H.-R."/>
        </authorList>
    </citation>
    <scope>NUCLEOTIDE SEQUENCE [LARGE SCALE GENOMIC DNA]</scope>
    <source>
        <strain evidence="1 2">N62</strain>
    </source>
</reference>
<name>A0A3E1EUU6_9FLAO</name>
<accession>A0A3E1EUU6</accession>
<sequence length="89" mass="10502">MKTSLLEKLCCPQDKSDLHLEVFNQEEDDIREGMFTCPKCNRYYPIVYGVPIMTPDEYRQKALEEPLLKKWGLQLNEKEAKFMLLDSTN</sequence>
<dbReference type="SUPFAM" id="SSF158997">
    <property type="entry name" value="Trm112p-like"/>
    <property type="match status" value="1"/>
</dbReference>
<dbReference type="EMBL" id="QURB01000010">
    <property type="protein sequence ID" value="RFC53253.1"/>
    <property type="molecule type" value="Genomic_DNA"/>
</dbReference>
<dbReference type="Proteomes" id="UP000257127">
    <property type="component" value="Unassembled WGS sequence"/>
</dbReference>
<evidence type="ECO:0000313" key="2">
    <source>
        <dbReference type="Proteomes" id="UP000257127"/>
    </source>
</evidence>
<evidence type="ECO:0000313" key="1">
    <source>
        <dbReference type="EMBL" id="RFC53253.1"/>
    </source>
</evidence>
<dbReference type="InterPro" id="IPR005651">
    <property type="entry name" value="Trm112-like"/>
</dbReference>
<protein>
    <recommendedName>
        <fullName evidence="3">Trm112 family protein</fullName>
    </recommendedName>
</protein>
<dbReference type="RefSeq" id="WP_116881874.1">
    <property type="nucleotide sequence ID" value="NZ_QURB01000010.1"/>
</dbReference>
<dbReference type="Gene3D" id="2.20.25.10">
    <property type="match status" value="1"/>
</dbReference>
<evidence type="ECO:0008006" key="3">
    <source>
        <dbReference type="Google" id="ProtNLM"/>
    </source>
</evidence>
<proteinExistence type="predicted"/>
<comment type="caution">
    <text evidence="1">The sequence shown here is derived from an EMBL/GenBank/DDBJ whole genome shotgun (WGS) entry which is preliminary data.</text>
</comment>